<dbReference type="Gene3D" id="1.10.510.10">
    <property type="entry name" value="Transferase(Phosphotransferase) domain 1"/>
    <property type="match status" value="2"/>
</dbReference>
<dbReference type="Proteomes" id="UP001215280">
    <property type="component" value="Unassembled WGS sequence"/>
</dbReference>
<dbReference type="PANTHER" id="PTHR44329:SF214">
    <property type="entry name" value="PROTEIN KINASE DOMAIN-CONTAINING PROTEIN"/>
    <property type="match status" value="1"/>
</dbReference>
<keyword evidence="2" id="KW-0808">Transferase</keyword>
<dbReference type="GO" id="GO:0005524">
    <property type="term" value="F:ATP binding"/>
    <property type="evidence" value="ECO:0007669"/>
    <property type="project" value="InterPro"/>
</dbReference>
<evidence type="ECO:0000259" key="1">
    <source>
        <dbReference type="PROSITE" id="PS50011"/>
    </source>
</evidence>
<dbReference type="EMBL" id="JARJLG010000106">
    <property type="protein sequence ID" value="KAJ7744797.1"/>
    <property type="molecule type" value="Genomic_DNA"/>
</dbReference>
<protein>
    <submittedName>
        <fullName evidence="2">Kinase-like domain-containing protein</fullName>
    </submittedName>
</protein>
<dbReference type="Pfam" id="PF07714">
    <property type="entry name" value="PK_Tyr_Ser-Thr"/>
    <property type="match status" value="1"/>
</dbReference>
<dbReference type="Pfam" id="PF00069">
    <property type="entry name" value="Pkinase"/>
    <property type="match status" value="1"/>
</dbReference>
<feature type="domain" description="Protein kinase" evidence="1">
    <location>
        <begin position="20"/>
        <end position="262"/>
    </location>
</feature>
<name>A0AAD7ILC5_9AGAR</name>
<dbReference type="PANTHER" id="PTHR44329">
    <property type="entry name" value="SERINE/THREONINE-PROTEIN KINASE TNNI3K-RELATED"/>
    <property type="match status" value="1"/>
</dbReference>
<evidence type="ECO:0000313" key="2">
    <source>
        <dbReference type="EMBL" id="KAJ7744797.1"/>
    </source>
</evidence>
<gene>
    <name evidence="2" type="ORF">DFH07DRAFT_749251</name>
</gene>
<dbReference type="InterPro" id="IPR000719">
    <property type="entry name" value="Prot_kinase_dom"/>
</dbReference>
<dbReference type="InterPro" id="IPR051681">
    <property type="entry name" value="Ser/Thr_Kinases-Pseudokinases"/>
</dbReference>
<comment type="caution">
    <text evidence="2">The sequence shown here is derived from an EMBL/GenBank/DDBJ whole genome shotgun (WGS) entry which is preliminary data.</text>
</comment>
<dbReference type="PROSITE" id="PS50011">
    <property type="entry name" value="PROTEIN_KINASE_DOM"/>
    <property type="match status" value="1"/>
</dbReference>
<keyword evidence="2" id="KW-0418">Kinase</keyword>
<keyword evidence="3" id="KW-1185">Reference proteome</keyword>
<accession>A0AAD7ILC5</accession>
<dbReference type="GO" id="GO:0004674">
    <property type="term" value="F:protein serine/threonine kinase activity"/>
    <property type="evidence" value="ECO:0007669"/>
    <property type="project" value="TreeGrafter"/>
</dbReference>
<organism evidence="2 3">
    <name type="scientific">Mycena maculata</name>
    <dbReference type="NCBI Taxonomy" id="230809"/>
    <lineage>
        <taxon>Eukaryota</taxon>
        <taxon>Fungi</taxon>
        <taxon>Dikarya</taxon>
        <taxon>Basidiomycota</taxon>
        <taxon>Agaricomycotina</taxon>
        <taxon>Agaricomycetes</taxon>
        <taxon>Agaricomycetidae</taxon>
        <taxon>Agaricales</taxon>
        <taxon>Marasmiineae</taxon>
        <taxon>Mycenaceae</taxon>
        <taxon>Mycena</taxon>
    </lineage>
</organism>
<evidence type="ECO:0000313" key="3">
    <source>
        <dbReference type="Proteomes" id="UP001215280"/>
    </source>
</evidence>
<dbReference type="AlphaFoldDB" id="A0AAD7ILC5"/>
<dbReference type="InterPro" id="IPR001245">
    <property type="entry name" value="Ser-Thr/Tyr_kinase_cat_dom"/>
</dbReference>
<proteinExistence type="predicted"/>
<reference evidence="2" key="1">
    <citation type="submission" date="2023-03" db="EMBL/GenBank/DDBJ databases">
        <title>Massive genome expansion in bonnet fungi (Mycena s.s.) driven by repeated elements and novel gene families across ecological guilds.</title>
        <authorList>
            <consortium name="Lawrence Berkeley National Laboratory"/>
            <person name="Harder C.B."/>
            <person name="Miyauchi S."/>
            <person name="Viragh M."/>
            <person name="Kuo A."/>
            <person name="Thoen E."/>
            <person name="Andreopoulos B."/>
            <person name="Lu D."/>
            <person name="Skrede I."/>
            <person name="Drula E."/>
            <person name="Henrissat B."/>
            <person name="Morin E."/>
            <person name="Kohler A."/>
            <person name="Barry K."/>
            <person name="LaButti K."/>
            <person name="Morin E."/>
            <person name="Salamov A."/>
            <person name="Lipzen A."/>
            <person name="Mereny Z."/>
            <person name="Hegedus B."/>
            <person name="Baldrian P."/>
            <person name="Stursova M."/>
            <person name="Weitz H."/>
            <person name="Taylor A."/>
            <person name="Grigoriev I.V."/>
            <person name="Nagy L.G."/>
            <person name="Martin F."/>
            <person name="Kauserud H."/>
        </authorList>
    </citation>
    <scope>NUCLEOTIDE SEQUENCE</scope>
    <source>
        <strain evidence="2">CBHHK188m</strain>
    </source>
</reference>
<sequence length="286" mass="32720">MKRIARSKEILPPRIFIRKRQGKNAVTGGGNADIWKGTVENESVCLKVLRIFLSDLNRQKLFKAVVSQSFAKEVLIWRQLRHPNILLLLGINMDEFHPSVTLISPWLAQGDILGFLEANPNHDRIRTLVEVSEGLKYLHERTPTVFAEMHVSWTISSTSSTRGAVRWLAPELLHPEHKPKPSTTRDIYSLGCTIYEIYAAKPPFAHIWNELVVRSEILAGSRPSRPIDAEPIPEFVWDLAQNCWLHEPSSRPTIKSVLHTLMDDQTHLQYYQRLPASPFELGRKGR</sequence>
<dbReference type="InterPro" id="IPR011009">
    <property type="entry name" value="Kinase-like_dom_sf"/>
</dbReference>
<dbReference type="SUPFAM" id="SSF56112">
    <property type="entry name" value="Protein kinase-like (PK-like)"/>
    <property type="match status" value="1"/>
</dbReference>